<protein>
    <recommendedName>
        <fullName evidence="3">HTH cro/C1-type domain-containing protein</fullName>
    </recommendedName>
</protein>
<accession>A0A250FRL5</accession>
<reference evidence="2" key="1">
    <citation type="submission" date="2017-06" db="EMBL/GenBank/DDBJ databases">
        <title>Capnocytophaga spp. assemblies.</title>
        <authorList>
            <person name="Gulvik C.A."/>
        </authorList>
    </citation>
    <scope>NUCLEOTIDE SEQUENCE [LARGE SCALE GENOMIC DNA]</scope>
    <source>
        <strain evidence="2">H1496</strain>
    </source>
</reference>
<gene>
    <name evidence="1" type="ORF">CGC50_11065</name>
</gene>
<proteinExistence type="predicted"/>
<evidence type="ECO:0000313" key="1">
    <source>
        <dbReference type="EMBL" id="ATA87641.1"/>
    </source>
</evidence>
<dbReference type="AlphaFoldDB" id="A0A250FRL5"/>
<evidence type="ECO:0008006" key="3">
    <source>
        <dbReference type="Google" id="ProtNLM"/>
    </source>
</evidence>
<evidence type="ECO:0000313" key="2">
    <source>
        <dbReference type="Proteomes" id="UP000217250"/>
    </source>
</evidence>
<dbReference type="KEGG" id="cgh:CGC50_11065"/>
<dbReference type="GeneID" id="84809088"/>
<dbReference type="EMBL" id="CP022386">
    <property type="protein sequence ID" value="ATA87641.1"/>
    <property type="molecule type" value="Genomic_DNA"/>
</dbReference>
<dbReference type="RefSeq" id="WP_040359380.1">
    <property type="nucleotide sequence ID" value="NZ_CAJPPZ010000024.1"/>
</dbReference>
<dbReference type="GO" id="GO:0003677">
    <property type="term" value="F:DNA binding"/>
    <property type="evidence" value="ECO:0007669"/>
    <property type="project" value="InterPro"/>
</dbReference>
<dbReference type="Gene3D" id="1.10.260.40">
    <property type="entry name" value="lambda repressor-like DNA-binding domains"/>
    <property type="match status" value="1"/>
</dbReference>
<dbReference type="InterPro" id="IPR010982">
    <property type="entry name" value="Lambda_DNA-bd_dom_sf"/>
</dbReference>
<sequence length="314" mass="36339">MEIELDNSKAAMSKRLNEVFLYIRKNTEYVNQTLFAQKIGEPRSNFSAALNGNEKYMTEGVVKKVVAAFPEIDKEWLLSGKGSMLVENDGYENDGQFLRTEREKYGLTLTDIYEHTHIPIKKLKAYEMWEEEMPPRTRALLELYFDQVAFEYDSQEDEDLDIPILKTELVSSSVKVPYYDVDFAGGWTSTELFSQTKPSFIISSPDFDRADFACNLIGHSISNRIRSGSIIGLKKIEDWQTYFPTNELYGVITKNQLRTVKIVKRSKEKGFLELIPDPLPQFNNPPFEPELVPMNYVLEFYQVVAYAFFERLAM</sequence>
<name>A0A250FRL5_9FLAO</name>
<organism evidence="1 2">
    <name type="scientific">Capnocytophaga gingivalis</name>
    <dbReference type="NCBI Taxonomy" id="1017"/>
    <lineage>
        <taxon>Bacteria</taxon>
        <taxon>Pseudomonadati</taxon>
        <taxon>Bacteroidota</taxon>
        <taxon>Flavobacteriia</taxon>
        <taxon>Flavobacteriales</taxon>
        <taxon>Flavobacteriaceae</taxon>
        <taxon>Capnocytophaga</taxon>
    </lineage>
</organism>
<dbReference type="Proteomes" id="UP000217250">
    <property type="component" value="Chromosome"/>
</dbReference>
<dbReference type="OrthoDB" id="796548at2"/>